<keyword evidence="1" id="KW-0812">Transmembrane</keyword>
<feature type="transmembrane region" description="Helical" evidence="1">
    <location>
        <begin position="55"/>
        <end position="78"/>
    </location>
</feature>
<evidence type="ECO:0000313" key="3">
    <source>
        <dbReference type="Proteomes" id="UP000662314"/>
    </source>
</evidence>
<keyword evidence="1" id="KW-0472">Membrane</keyword>
<evidence type="ECO:0000256" key="1">
    <source>
        <dbReference type="SAM" id="Phobius"/>
    </source>
</evidence>
<dbReference type="Proteomes" id="UP000662314">
    <property type="component" value="Unassembled WGS sequence"/>
</dbReference>
<dbReference type="AlphaFoldDB" id="A0A8J7LHA7"/>
<evidence type="ECO:0000313" key="2">
    <source>
        <dbReference type="EMBL" id="MBH8577121.1"/>
    </source>
</evidence>
<name>A0A8J7LHA7_9NOST</name>
<comment type="caution">
    <text evidence="2">The sequence shown here is derived from an EMBL/GenBank/DDBJ whole genome shotgun (WGS) entry which is preliminary data.</text>
</comment>
<keyword evidence="1" id="KW-1133">Transmembrane helix</keyword>
<protein>
    <submittedName>
        <fullName evidence="2">Uncharacterized protein</fullName>
    </submittedName>
</protein>
<dbReference type="EMBL" id="JAECZA010000257">
    <property type="protein sequence ID" value="MBH8577121.1"/>
    <property type="molecule type" value="Genomic_DNA"/>
</dbReference>
<organism evidence="2 3">
    <name type="scientific">Dendronalium phyllosphericum CENA369</name>
    <dbReference type="NCBI Taxonomy" id="1725256"/>
    <lineage>
        <taxon>Bacteria</taxon>
        <taxon>Bacillati</taxon>
        <taxon>Cyanobacteriota</taxon>
        <taxon>Cyanophyceae</taxon>
        <taxon>Nostocales</taxon>
        <taxon>Nostocaceae</taxon>
        <taxon>Dendronalium</taxon>
        <taxon>Dendronalium phyllosphericum</taxon>
    </lineage>
</organism>
<sequence length="84" mass="9049">MRVQLVRVGKFIYGLDTGIHLQRIARAFTLGIAALSLASLRLVERGMTGVMQELALLLFMGANIAIGSIALGTVRILLRGKLLS</sequence>
<keyword evidence="3" id="KW-1185">Reference proteome</keyword>
<accession>A0A8J7LHA7</accession>
<proteinExistence type="predicted"/>
<reference evidence="2 3" key="1">
    <citation type="journal article" date="2021" name="Int. J. Syst. Evol. Microbiol.">
        <title>Amazonocrinis nigriterrae gen. nov., sp. nov., Atlanticothrix silvestris gen. nov., sp. nov. and Dendronalium phyllosphericum gen. nov., sp. nov., nostocacean cyanobacteria from Brazilian environments.</title>
        <authorList>
            <person name="Alvarenga D.O."/>
            <person name="Andreote A.P.D."/>
            <person name="Branco L.H.Z."/>
            <person name="Delbaje E."/>
            <person name="Cruz R.B."/>
            <person name="Varani A.M."/>
            <person name="Fiore M.F."/>
        </authorList>
    </citation>
    <scope>NUCLEOTIDE SEQUENCE [LARGE SCALE GENOMIC DNA]</scope>
    <source>
        <strain evidence="2 3">CENA369</strain>
    </source>
</reference>
<feature type="transmembrane region" description="Helical" evidence="1">
    <location>
        <begin position="24"/>
        <end position="43"/>
    </location>
</feature>
<gene>
    <name evidence="2" type="ORF">I8752_29915</name>
</gene>